<dbReference type="PANTHER" id="PTHR34153">
    <property type="entry name" value="SI:CH211-262H13.3-RELATED-RELATED"/>
    <property type="match status" value="1"/>
</dbReference>
<evidence type="ECO:0000313" key="4">
    <source>
        <dbReference type="Proteomes" id="UP000887568"/>
    </source>
</evidence>
<evidence type="ECO:0000256" key="1">
    <source>
        <dbReference type="SAM" id="MobiDB-lite"/>
    </source>
</evidence>
<proteinExistence type="predicted"/>
<dbReference type="OMA" id="ILATYEH"/>
<dbReference type="OrthoDB" id="8939517at2759"/>
<dbReference type="GeneID" id="119732768"/>
<feature type="compositionally biased region" description="Pro residues" evidence="1">
    <location>
        <begin position="131"/>
        <end position="152"/>
    </location>
</feature>
<accession>A0A914AG03</accession>
<dbReference type="Proteomes" id="UP000887568">
    <property type="component" value="Unplaced"/>
</dbReference>
<dbReference type="PANTHER" id="PTHR34153:SF2">
    <property type="entry name" value="SI:CH211-262H13.3-RELATED"/>
    <property type="match status" value="1"/>
</dbReference>
<dbReference type="RefSeq" id="XP_038062304.1">
    <property type="nucleotide sequence ID" value="XM_038206376.1"/>
</dbReference>
<sequence length="336" mass="37701">MFIVVVFPETEEVELIPDNWLLKSQNKALWPPFRSLAAISKAVRDKLKPDLMTWESFRIRVLYRCETYEEGHRKAKLAEETSDLQTAEELEDGQKKTRKRRRPVQWTSSDEDSDGDSIKQIPSSAAKAARPLPPPRPTPPPRPQPPSVPTPPSSLVHSSGDRQQQRQQQDPLMTTGASRRSSGASEIGATVTPRAILKAVCEVQVMAKTFLEQQELQNKLLHQILRKIGDTSTAEDFTLPENLQLPLGSIIEVENIEEQLQQPDFKASLGNYLSKIGGSDLKEVARRIMTNVFSHEVALKFNWAGKVGWKGNGEVKRAFNNLALCASITSKYYTCL</sequence>
<organism evidence="3 4">
    <name type="scientific">Patiria miniata</name>
    <name type="common">Bat star</name>
    <name type="synonym">Asterina miniata</name>
    <dbReference type="NCBI Taxonomy" id="46514"/>
    <lineage>
        <taxon>Eukaryota</taxon>
        <taxon>Metazoa</taxon>
        <taxon>Echinodermata</taxon>
        <taxon>Eleutherozoa</taxon>
        <taxon>Asterozoa</taxon>
        <taxon>Asteroidea</taxon>
        <taxon>Valvatacea</taxon>
        <taxon>Valvatida</taxon>
        <taxon>Asterinidae</taxon>
        <taxon>Patiria</taxon>
    </lineage>
</organism>
<reference evidence="3" key="1">
    <citation type="submission" date="2022-11" db="UniProtKB">
        <authorList>
            <consortium name="EnsemblMetazoa"/>
        </authorList>
    </citation>
    <scope>IDENTIFICATION</scope>
</reference>
<dbReference type="EnsemblMetazoa" id="XM_038206376.1">
    <property type="protein sequence ID" value="XP_038062304.1"/>
    <property type="gene ID" value="LOC119732768"/>
</dbReference>
<evidence type="ECO:0000313" key="3">
    <source>
        <dbReference type="EnsemblMetazoa" id="XP_038062304.1"/>
    </source>
</evidence>
<name>A0A914AG03_PATMI</name>
<dbReference type="InterPro" id="IPR032071">
    <property type="entry name" value="DUF4806"/>
</dbReference>
<keyword evidence="4" id="KW-1185">Reference proteome</keyword>
<dbReference type="AlphaFoldDB" id="A0A914AG03"/>
<protein>
    <recommendedName>
        <fullName evidence="2">DUF4806 domain-containing protein</fullName>
    </recommendedName>
</protein>
<feature type="compositionally biased region" description="Polar residues" evidence="1">
    <location>
        <begin position="170"/>
        <end position="184"/>
    </location>
</feature>
<dbReference type="Pfam" id="PF16064">
    <property type="entry name" value="DUF4806"/>
    <property type="match status" value="1"/>
</dbReference>
<feature type="region of interest" description="Disordered" evidence="1">
    <location>
        <begin position="84"/>
        <end position="187"/>
    </location>
</feature>
<feature type="domain" description="DUF4806" evidence="2">
    <location>
        <begin position="242"/>
        <end position="321"/>
    </location>
</feature>
<evidence type="ECO:0000259" key="2">
    <source>
        <dbReference type="Pfam" id="PF16064"/>
    </source>
</evidence>